<dbReference type="RefSeq" id="WP_209773497.1">
    <property type="nucleotide sequence ID" value="NZ_JAGINP010000042.1"/>
</dbReference>
<dbReference type="Proteomes" id="UP000781958">
    <property type="component" value="Unassembled WGS sequence"/>
</dbReference>
<evidence type="ECO:0000259" key="1">
    <source>
        <dbReference type="Pfam" id="PF01656"/>
    </source>
</evidence>
<gene>
    <name evidence="2" type="ORF">J2851_006951</name>
</gene>
<comment type="caution">
    <text evidence="2">The sequence shown here is derived from an EMBL/GenBank/DDBJ whole genome shotgun (WGS) entry which is preliminary data.</text>
</comment>
<dbReference type="EMBL" id="JAGINP010000042">
    <property type="protein sequence ID" value="MBP2297132.1"/>
    <property type="molecule type" value="Genomic_DNA"/>
</dbReference>
<dbReference type="SUPFAM" id="SSF52540">
    <property type="entry name" value="P-loop containing nucleoside triphosphate hydrolases"/>
    <property type="match status" value="1"/>
</dbReference>
<accession>A0ABS4SXC7</accession>
<dbReference type="Pfam" id="PF01656">
    <property type="entry name" value="CbiA"/>
    <property type="match status" value="1"/>
</dbReference>
<dbReference type="PANTHER" id="PTHR13696:SF96">
    <property type="entry name" value="COBQ_COBB_MIND_PARA NUCLEOTIDE BINDING DOMAIN-CONTAINING PROTEIN"/>
    <property type="match status" value="1"/>
</dbReference>
<dbReference type="PANTHER" id="PTHR13696">
    <property type="entry name" value="P-LOOP CONTAINING NUCLEOSIDE TRIPHOSPHATE HYDROLASE"/>
    <property type="match status" value="1"/>
</dbReference>
<keyword evidence="3" id="KW-1185">Reference proteome</keyword>
<organism evidence="2 3">
    <name type="scientific">Azospirillum rugosum</name>
    <dbReference type="NCBI Taxonomy" id="416170"/>
    <lineage>
        <taxon>Bacteria</taxon>
        <taxon>Pseudomonadati</taxon>
        <taxon>Pseudomonadota</taxon>
        <taxon>Alphaproteobacteria</taxon>
        <taxon>Rhodospirillales</taxon>
        <taxon>Azospirillaceae</taxon>
        <taxon>Azospirillum</taxon>
    </lineage>
</organism>
<dbReference type="InterPro" id="IPR002586">
    <property type="entry name" value="CobQ/CobB/MinD/ParA_Nub-bd_dom"/>
</dbReference>
<dbReference type="Gene3D" id="3.40.50.300">
    <property type="entry name" value="P-loop containing nucleotide triphosphate hydrolases"/>
    <property type="match status" value="1"/>
</dbReference>
<reference evidence="2 3" key="1">
    <citation type="submission" date="2021-03" db="EMBL/GenBank/DDBJ databases">
        <title>Genomic Encyclopedia of Type Strains, Phase III (KMG-III): the genomes of soil and plant-associated and newly described type strains.</title>
        <authorList>
            <person name="Whitman W."/>
        </authorList>
    </citation>
    <scope>NUCLEOTIDE SEQUENCE [LARGE SCALE GENOMIC DNA]</scope>
    <source>
        <strain evidence="2 3">IMMIB AFH-6</strain>
    </source>
</reference>
<dbReference type="CDD" id="cd02042">
    <property type="entry name" value="ParAB_family"/>
    <property type="match status" value="1"/>
</dbReference>
<feature type="domain" description="CobQ/CobB/MinD/ParA nucleotide binding" evidence="1">
    <location>
        <begin position="25"/>
        <end position="204"/>
    </location>
</feature>
<dbReference type="PIRSF" id="PIRSF009320">
    <property type="entry name" value="Nuc_binding_HP_1000"/>
    <property type="match status" value="1"/>
</dbReference>
<sequence>MADVLEKPRKGEDVRPKGRIGRRLLITSPKGGVGKSTTSRNTAVAAAVESGLKVAILDLDPQRGCVKWFAMRPDDKVVAVDMYDGAIEKFEDAFAEMDEDYDLVVIDTPTSVEEHKGAMKRLILSCDAVLIPTGQHWDDTKSVTDWMRYVRSCGARASFLLNRCKPRTKSFKEARVALLKAGPLCPVEVPDREDIPTLASAGLTVVDVNGMKSSDEVIGVWLHLKNEMGF</sequence>
<protein>
    <submittedName>
        <fullName evidence="2">Chromosome partitioning protein</fullName>
    </submittedName>
</protein>
<evidence type="ECO:0000313" key="2">
    <source>
        <dbReference type="EMBL" id="MBP2297132.1"/>
    </source>
</evidence>
<evidence type="ECO:0000313" key="3">
    <source>
        <dbReference type="Proteomes" id="UP000781958"/>
    </source>
</evidence>
<proteinExistence type="predicted"/>
<dbReference type="InterPro" id="IPR050678">
    <property type="entry name" value="DNA_Partitioning_ATPase"/>
</dbReference>
<dbReference type="InterPro" id="IPR027417">
    <property type="entry name" value="P-loop_NTPase"/>
</dbReference>
<name>A0ABS4SXC7_9PROT</name>